<sequence>MRVNFAPTVFIDIAIVAFLFYWIYLFLRETRALRILYGFLILVLAMLIAKIFNLILLNFLLRYLTTALIVAIPIVFQPELRQVLEKIGRPRFWTDIQLTRDNFSNLLNEIVLATEQFSKQKVGALIIIQRSTGLREYIENGIRIDAKVSAGLLNSIFFPKSPLHDGAVIIIGRRILSASSILPVAEIDAGRNLGTRHRAAIGVTQVSDAVAVVVSEETGSISIAVSGELERRITSDRLRSRLYRLLRKNVKPPSRKLFFWPLKKKEEDK</sequence>
<keyword evidence="6 10" id="KW-0547">Nucleotide-binding</keyword>
<dbReference type="AlphaFoldDB" id="A0A2M6YD58"/>
<dbReference type="Pfam" id="PF19293">
    <property type="entry name" value="CdaA_N"/>
    <property type="match status" value="1"/>
</dbReference>
<dbReference type="FunFam" id="3.40.1700.10:FF:000002">
    <property type="entry name" value="Diadenylate cyclase"/>
    <property type="match status" value="1"/>
</dbReference>
<evidence type="ECO:0000256" key="4">
    <source>
        <dbReference type="ARBA" id="ARBA00022692"/>
    </source>
</evidence>
<dbReference type="GO" id="GO:0005524">
    <property type="term" value="F:ATP binding"/>
    <property type="evidence" value="ECO:0007669"/>
    <property type="project" value="UniProtKB-UniRule"/>
</dbReference>
<dbReference type="InterPro" id="IPR014046">
    <property type="entry name" value="C-di-AMP_synthase"/>
</dbReference>
<dbReference type="EC" id="2.7.7.85" evidence="10"/>
<evidence type="ECO:0000256" key="5">
    <source>
        <dbReference type="ARBA" id="ARBA00022695"/>
    </source>
</evidence>
<dbReference type="EMBL" id="PEXI01000002">
    <property type="protein sequence ID" value="PIU24635.1"/>
    <property type="molecule type" value="Genomic_DNA"/>
</dbReference>
<dbReference type="PANTHER" id="PTHR34185:SF1">
    <property type="entry name" value="DIADENYLATE CYCLASE"/>
    <property type="match status" value="1"/>
</dbReference>
<dbReference type="PROSITE" id="PS51794">
    <property type="entry name" value="DAC"/>
    <property type="match status" value="1"/>
</dbReference>
<dbReference type="GO" id="GO:0106408">
    <property type="term" value="F:diadenylate cyclase activity"/>
    <property type="evidence" value="ECO:0007669"/>
    <property type="project" value="UniProtKB-EC"/>
</dbReference>
<name>A0A2M6YD58_9BACT</name>
<reference evidence="13" key="1">
    <citation type="submission" date="2017-09" db="EMBL/GenBank/DDBJ databases">
        <title>Depth-based differentiation of microbial function through sediment-hosted aquifers and enrichment of novel symbionts in the deep terrestrial subsurface.</title>
        <authorList>
            <person name="Probst A.J."/>
            <person name="Ladd B."/>
            <person name="Jarett J.K."/>
            <person name="Geller-Mcgrath D.E."/>
            <person name="Sieber C.M.K."/>
            <person name="Emerson J.B."/>
            <person name="Anantharaman K."/>
            <person name="Thomas B.C."/>
            <person name="Malmstrom R."/>
            <person name="Stieglmeier M."/>
            <person name="Klingl A."/>
            <person name="Woyke T."/>
            <person name="Ryan C.M."/>
            <person name="Banfield J.F."/>
        </authorList>
    </citation>
    <scope>NUCLEOTIDE SEQUENCE [LARGE SCALE GENOMIC DNA]</scope>
</reference>
<dbReference type="Gene3D" id="3.40.1700.10">
    <property type="entry name" value="DNA integrity scanning protein, DisA, N-terminal domain"/>
    <property type="match status" value="1"/>
</dbReference>
<keyword evidence="5 10" id="KW-0548">Nucleotidyltransferase</keyword>
<dbReference type="InterPro" id="IPR050338">
    <property type="entry name" value="DisA"/>
</dbReference>
<comment type="caution">
    <text evidence="10">Lacks conserved residue(s) required for the propagation of feature annotation.</text>
</comment>
<evidence type="ECO:0000313" key="13">
    <source>
        <dbReference type="Proteomes" id="UP000229896"/>
    </source>
</evidence>
<dbReference type="HAMAP" id="MF_01499">
    <property type="entry name" value="DacA"/>
    <property type="match status" value="1"/>
</dbReference>
<evidence type="ECO:0000256" key="7">
    <source>
        <dbReference type="ARBA" id="ARBA00022840"/>
    </source>
</evidence>
<dbReference type="SUPFAM" id="SSF143597">
    <property type="entry name" value="YojJ-like"/>
    <property type="match status" value="1"/>
</dbReference>
<evidence type="ECO:0000256" key="10">
    <source>
        <dbReference type="HAMAP-Rule" id="MF_01499"/>
    </source>
</evidence>
<organism evidence="12 13">
    <name type="scientific">Candidatus Berkelbacteria bacterium CG08_land_8_20_14_0_20_39_8</name>
    <dbReference type="NCBI Taxonomy" id="1974511"/>
    <lineage>
        <taxon>Bacteria</taxon>
        <taxon>Candidatus Berkelbacteria</taxon>
    </lineage>
</organism>
<keyword evidence="4 10" id="KW-0812">Transmembrane</keyword>
<dbReference type="Pfam" id="PF02457">
    <property type="entry name" value="DAC"/>
    <property type="match status" value="1"/>
</dbReference>
<dbReference type="NCBIfam" id="TIGR00159">
    <property type="entry name" value="diadenylate cyclase CdaA"/>
    <property type="match status" value="1"/>
</dbReference>
<keyword evidence="2 10" id="KW-1003">Cell membrane</keyword>
<keyword evidence="8 10" id="KW-1133">Transmembrane helix</keyword>
<evidence type="ECO:0000256" key="9">
    <source>
        <dbReference type="ARBA" id="ARBA00023136"/>
    </source>
</evidence>
<dbReference type="InterPro" id="IPR034701">
    <property type="entry name" value="CdaA"/>
</dbReference>
<accession>A0A2M6YD58</accession>
<protein>
    <recommendedName>
        <fullName evidence="10">Diadenylate cyclase</fullName>
        <shortName evidence="10">DAC</shortName>
        <ecNumber evidence="10">2.7.7.85</ecNumber>
    </recommendedName>
    <alternativeName>
        <fullName evidence="10">Cyclic-di-AMP synthase</fullName>
        <shortName evidence="10">c-di-AMP synthase</shortName>
    </alternativeName>
</protein>
<dbReference type="InterPro" id="IPR045585">
    <property type="entry name" value="CdaA_N"/>
</dbReference>
<gene>
    <name evidence="10" type="primary">dacA</name>
    <name evidence="12" type="ORF">COT12_00025</name>
</gene>
<keyword evidence="9 10" id="KW-0472">Membrane</keyword>
<dbReference type="GO" id="GO:0006171">
    <property type="term" value="P:cAMP biosynthetic process"/>
    <property type="evidence" value="ECO:0007669"/>
    <property type="project" value="InterPro"/>
</dbReference>
<dbReference type="InterPro" id="IPR003390">
    <property type="entry name" value="DNA_integrity_scan_DisA_N"/>
</dbReference>
<dbReference type="GO" id="GO:0004016">
    <property type="term" value="F:adenylate cyclase activity"/>
    <property type="evidence" value="ECO:0007669"/>
    <property type="project" value="UniProtKB-UniRule"/>
</dbReference>
<evidence type="ECO:0000256" key="2">
    <source>
        <dbReference type="ARBA" id="ARBA00022475"/>
    </source>
</evidence>
<dbReference type="InterPro" id="IPR036888">
    <property type="entry name" value="DNA_integrity_DisA_N_sf"/>
</dbReference>
<keyword evidence="3 10" id="KW-0808">Transferase</keyword>
<comment type="catalytic activity">
    <reaction evidence="1 10">
        <text>2 ATP = 3',3'-c-di-AMP + 2 diphosphate</text>
        <dbReference type="Rhea" id="RHEA:35655"/>
        <dbReference type="ChEBI" id="CHEBI:30616"/>
        <dbReference type="ChEBI" id="CHEBI:33019"/>
        <dbReference type="ChEBI" id="CHEBI:71500"/>
        <dbReference type="EC" id="2.7.7.85"/>
    </reaction>
</comment>
<dbReference type="PIRSF" id="PIRSF004793">
    <property type="entry name" value="UCP004793"/>
    <property type="match status" value="1"/>
</dbReference>
<feature type="transmembrane region" description="Helical" evidence="10">
    <location>
        <begin position="6"/>
        <end position="27"/>
    </location>
</feature>
<feature type="transmembrane region" description="Helical" evidence="10">
    <location>
        <begin position="34"/>
        <end position="53"/>
    </location>
</feature>
<keyword evidence="7 10" id="KW-0067">ATP-binding</keyword>
<comment type="function">
    <text evidence="10">Catalyzes the condensation of 2 ATP molecules into cyclic di-AMP (c-di-AMP), a second messenger used to regulate differing processes in different bacteria.</text>
</comment>
<evidence type="ECO:0000259" key="11">
    <source>
        <dbReference type="PROSITE" id="PS51794"/>
    </source>
</evidence>
<proteinExistence type="inferred from homology"/>
<comment type="similarity">
    <text evidence="10">Belongs to the adenylate cyclase family. DacA/CdaA subfamily.</text>
</comment>
<comment type="subunit">
    <text evidence="10">Probably a homodimer.</text>
</comment>
<dbReference type="PANTHER" id="PTHR34185">
    <property type="entry name" value="DIADENYLATE CYCLASE"/>
    <property type="match status" value="1"/>
</dbReference>
<evidence type="ECO:0000256" key="3">
    <source>
        <dbReference type="ARBA" id="ARBA00022679"/>
    </source>
</evidence>
<evidence type="ECO:0000256" key="1">
    <source>
        <dbReference type="ARBA" id="ARBA00000877"/>
    </source>
</evidence>
<evidence type="ECO:0000256" key="8">
    <source>
        <dbReference type="ARBA" id="ARBA00022989"/>
    </source>
</evidence>
<comment type="caution">
    <text evidence="12">The sequence shown here is derived from an EMBL/GenBank/DDBJ whole genome shotgun (WGS) entry which is preliminary data.</text>
</comment>
<evidence type="ECO:0000256" key="6">
    <source>
        <dbReference type="ARBA" id="ARBA00022741"/>
    </source>
</evidence>
<dbReference type="Proteomes" id="UP000229896">
    <property type="component" value="Unassembled WGS sequence"/>
</dbReference>
<evidence type="ECO:0000313" key="12">
    <source>
        <dbReference type="EMBL" id="PIU24635.1"/>
    </source>
</evidence>
<feature type="domain" description="DAC" evidence="11">
    <location>
        <begin position="77"/>
        <end position="235"/>
    </location>
</feature>